<name>A0A098S627_9BACT</name>
<protein>
    <submittedName>
        <fullName evidence="1">Uncharacterized protein</fullName>
    </submittedName>
</protein>
<reference evidence="1 2" key="1">
    <citation type="journal article" date="2014" name="Int. J. Syst. Evol. Microbiol.">
        <title>Phaeodactylibacter xiamenensis gen. nov., sp. nov., a member of the family Saprospiraceae isolated from the marine alga Phaeodactylum tricornutum.</title>
        <authorList>
            <person name="Chen Z.Jr."/>
            <person name="Lei X."/>
            <person name="Lai Q."/>
            <person name="Li Y."/>
            <person name="Zhang B."/>
            <person name="Zhang J."/>
            <person name="Zhang H."/>
            <person name="Yang L."/>
            <person name="Zheng W."/>
            <person name="Tian Y."/>
            <person name="Yu Z."/>
            <person name="Xu H.Jr."/>
            <person name="Zheng T."/>
        </authorList>
    </citation>
    <scope>NUCLEOTIDE SEQUENCE [LARGE SCALE GENOMIC DNA]</scope>
    <source>
        <strain evidence="1 2">KD52</strain>
    </source>
</reference>
<proteinExistence type="predicted"/>
<evidence type="ECO:0000313" key="1">
    <source>
        <dbReference type="EMBL" id="KGE87774.1"/>
    </source>
</evidence>
<organism evidence="1 2">
    <name type="scientific">Phaeodactylibacter xiamenensis</name>
    <dbReference type="NCBI Taxonomy" id="1524460"/>
    <lineage>
        <taxon>Bacteria</taxon>
        <taxon>Pseudomonadati</taxon>
        <taxon>Bacteroidota</taxon>
        <taxon>Saprospiria</taxon>
        <taxon>Saprospirales</taxon>
        <taxon>Haliscomenobacteraceae</taxon>
        <taxon>Phaeodactylibacter</taxon>
    </lineage>
</organism>
<sequence>MQIYFAASWLRQRASYQVRGENASNSTFAKHRVLRQPNTVHHLHRKNAFASQIIGGTAKPIGPAVSRLAVTVAARRTDAIGSRKLTTQFVLQPVPKASGSKASESCIAVPASYPAKVKLLAVPPSLDAVCYGNPISSITVTGEMPLPVK</sequence>
<keyword evidence="2" id="KW-1185">Reference proteome</keyword>
<evidence type="ECO:0000313" key="2">
    <source>
        <dbReference type="Proteomes" id="UP000029736"/>
    </source>
</evidence>
<dbReference type="Proteomes" id="UP000029736">
    <property type="component" value="Unassembled WGS sequence"/>
</dbReference>
<comment type="caution">
    <text evidence="1">The sequence shown here is derived from an EMBL/GenBank/DDBJ whole genome shotgun (WGS) entry which is preliminary data.</text>
</comment>
<accession>A0A098S627</accession>
<dbReference type="EMBL" id="JPOS01000031">
    <property type="protein sequence ID" value="KGE87774.1"/>
    <property type="molecule type" value="Genomic_DNA"/>
</dbReference>
<gene>
    <name evidence="1" type="ORF">IX84_12970</name>
</gene>
<dbReference type="AlphaFoldDB" id="A0A098S627"/>
<dbReference type="STRING" id="1524460.IX84_12970"/>